<name>A0A100XAN1_MYCTH</name>
<feature type="compositionally biased region" description="Polar residues" evidence="1">
    <location>
        <begin position="29"/>
        <end position="46"/>
    </location>
</feature>
<dbReference type="Proteomes" id="UP000069654">
    <property type="component" value="Unassembled WGS sequence"/>
</dbReference>
<accession>A0A100XAN1</accession>
<dbReference type="EMBL" id="BCTB01000001">
    <property type="protein sequence ID" value="GAT13140.1"/>
    <property type="molecule type" value="Genomic_DNA"/>
</dbReference>
<evidence type="ECO:0000256" key="1">
    <source>
        <dbReference type="SAM" id="MobiDB-lite"/>
    </source>
</evidence>
<protein>
    <submittedName>
        <fullName evidence="2">Phosphate-selective porin O and P</fullName>
    </submittedName>
</protein>
<proteinExistence type="predicted"/>
<evidence type="ECO:0000313" key="3">
    <source>
        <dbReference type="Proteomes" id="UP000069654"/>
    </source>
</evidence>
<evidence type="ECO:0000313" key="2">
    <source>
        <dbReference type="EMBL" id="GAT13140.1"/>
    </source>
</evidence>
<sequence length="79" mass="8552">MVSVHNVSPLTTRPEPPPSGTGPAAWATTDGTSAATSNPVNATMGNIQRRLVAKCPPENRRSPTRYNTLDSQSNRDRHR</sequence>
<reference evidence="2 3" key="1">
    <citation type="journal article" date="2016" name="Genome Announc.">
        <title>Draft Genome Sequences of Five Rapidly Growing Mycobacterium Species, M. thermoresistibile, M. fortuitum subsp. acetamidolyticum, M. canariasense, M. brisbanense, and M. novocastrense.</title>
        <authorList>
            <person name="Katahira K."/>
            <person name="Ogura Y."/>
            <person name="Gotoh Y."/>
            <person name="Hayashi T."/>
        </authorList>
    </citation>
    <scope>NUCLEOTIDE SEQUENCE [LARGE SCALE GENOMIC DNA]</scope>
    <source>
        <strain evidence="2 3">JCM6362</strain>
    </source>
</reference>
<gene>
    <name evidence="2" type="ORF">RMCT_0112</name>
</gene>
<comment type="caution">
    <text evidence="2">The sequence shown here is derived from an EMBL/GenBank/DDBJ whole genome shotgun (WGS) entry which is preliminary data.</text>
</comment>
<feature type="compositionally biased region" description="Polar residues" evidence="1">
    <location>
        <begin position="1"/>
        <end position="11"/>
    </location>
</feature>
<reference evidence="3" key="2">
    <citation type="submission" date="2016-02" db="EMBL/GenBank/DDBJ databases">
        <title>Draft genome sequence of five rapidly growing Mycobacterium species.</title>
        <authorList>
            <person name="Katahira K."/>
            <person name="Gotou Y."/>
            <person name="Iida K."/>
            <person name="Ogura Y."/>
            <person name="Hayashi T."/>
        </authorList>
    </citation>
    <scope>NUCLEOTIDE SEQUENCE [LARGE SCALE GENOMIC DNA]</scope>
    <source>
        <strain evidence="3">JCM6362</strain>
    </source>
</reference>
<dbReference type="AlphaFoldDB" id="A0A100XAN1"/>
<organism evidence="2 3">
    <name type="scientific">Mycolicibacterium thermoresistibile</name>
    <name type="common">Mycobacterium thermoresistibile</name>
    <dbReference type="NCBI Taxonomy" id="1797"/>
    <lineage>
        <taxon>Bacteria</taxon>
        <taxon>Bacillati</taxon>
        <taxon>Actinomycetota</taxon>
        <taxon>Actinomycetes</taxon>
        <taxon>Mycobacteriales</taxon>
        <taxon>Mycobacteriaceae</taxon>
        <taxon>Mycolicibacterium</taxon>
    </lineage>
</organism>
<feature type="region of interest" description="Disordered" evidence="1">
    <location>
        <begin position="1"/>
        <end position="79"/>
    </location>
</feature>
<dbReference type="STRING" id="1797.RMCT_0112"/>